<protein>
    <recommendedName>
        <fullName evidence="1">Uroporphyrinogen decarboxylase (URO-D) domain-containing protein</fullName>
    </recommendedName>
</protein>
<proteinExistence type="predicted"/>
<dbReference type="InterPro" id="IPR000257">
    <property type="entry name" value="Uroporphyrinogen_deCOase"/>
</dbReference>
<dbReference type="Gene3D" id="3.20.20.210">
    <property type="match status" value="1"/>
</dbReference>
<dbReference type="EMBL" id="UOGA01000159">
    <property type="protein sequence ID" value="VAX19572.1"/>
    <property type="molecule type" value="Genomic_DNA"/>
</dbReference>
<dbReference type="InterPro" id="IPR052024">
    <property type="entry name" value="Methanogen_methyltrans"/>
</dbReference>
<name>A0A3B1BUZ9_9ZZZZ</name>
<dbReference type="AlphaFoldDB" id="A0A3B1BUZ9"/>
<evidence type="ECO:0000259" key="1">
    <source>
        <dbReference type="Pfam" id="PF01208"/>
    </source>
</evidence>
<evidence type="ECO:0000313" key="2">
    <source>
        <dbReference type="EMBL" id="VAX19572.1"/>
    </source>
</evidence>
<accession>A0A3B1BUZ9</accession>
<feature type="domain" description="Uroporphyrinogen decarboxylase (URO-D)" evidence="1">
    <location>
        <begin position="7"/>
        <end position="337"/>
    </location>
</feature>
<dbReference type="GO" id="GO:0004853">
    <property type="term" value="F:uroporphyrinogen decarboxylase activity"/>
    <property type="evidence" value="ECO:0007669"/>
    <property type="project" value="InterPro"/>
</dbReference>
<dbReference type="Pfam" id="PF01208">
    <property type="entry name" value="URO-D"/>
    <property type="match status" value="1"/>
</dbReference>
<dbReference type="GO" id="GO:0006779">
    <property type="term" value="P:porphyrin-containing compound biosynthetic process"/>
    <property type="evidence" value="ECO:0007669"/>
    <property type="project" value="InterPro"/>
</dbReference>
<dbReference type="PANTHER" id="PTHR47099:SF1">
    <property type="entry name" value="METHYLCOBAMIDE:COM METHYLTRANSFERASE MTBA"/>
    <property type="match status" value="1"/>
</dbReference>
<dbReference type="SUPFAM" id="SSF51726">
    <property type="entry name" value="UROD/MetE-like"/>
    <property type="match status" value="1"/>
</dbReference>
<dbReference type="PANTHER" id="PTHR47099">
    <property type="entry name" value="METHYLCOBAMIDE:COM METHYLTRANSFERASE MTBA"/>
    <property type="match status" value="1"/>
</dbReference>
<reference evidence="2" key="1">
    <citation type="submission" date="2018-06" db="EMBL/GenBank/DDBJ databases">
        <authorList>
            <person name="Zhirakovskaya E."/>
        </authorList>
    </citation>
    <scope>NUCLEOTIDE SEQUENCE</scope>
</reference>
<gene>
    <name evidence="2" type="ORF">MNBD_NITROSPINAE04-2170</name>
</gene>
<organism evidence="2">
    <name type="scientific">hydrothermal vent metagenome</name>
    <dbReference type="NCBI Taxonomy" id="652676"/>
    <lineage>
        <taxon>unclassified sequences</taxon>
        <taxon>metagenomes</taxon>
        <taxon>ecological metagenomes</taxon>
    </lineage>
</organism>
<sequence>MSSNSITPRTRVLKCIRGEQVDRPPVFSGMGNIIKPALDKYGIKFSEVHRDPELMAKAAVAMYREYGFECAVIPFDFAVEAEALGSKPNFYDGEDQVLYPTIKEKAIKDVGELVIPDDLANAARIPVVTEAIKIARAALGDEVAIGTYILGPFTLAGQLKELDDLLEESFTEPEKTNELLEKLSDIIIDIFNLYRDAGADYFTLREMGATSDVLSPKSFNSLVKPHLLKIIDKMPRPNILHICGNTNYIVGDMAKCGADAISVDHKNELLVSREKIGPDVVMFSGFDPIKVLHQGKLEDVRPEALKMREGASAVWPGCDIWPEVTEENMRELVDALKS</sequence>
<dbReference type="InterPro" id="IPR038071">
    <property type="entry name" value="UROD/MetE-like_sf"/>
</dbReference>